<evidence type="ECO:0000256" key="1">
    <source>
        <dbReference type="ARBA" id="ARBA00023015"/>
    </source>
</evidence>
<feature type="domain" description="HTH tetR-type" evidence="5">
    <location>
        <begin position="17"/>
        <end position="77"/>
    </location>
</feature>
<dbReference type="Pfam" id="PF16859">
    <property type="entry name" value="TetR_C_11"/>
    <property type="match status" value="1"/>
</dbReference>
<dbReference type="PROSITE" id="PS50977">
    <property type="entry name" value="HTH_TETR_2"/>
    <property type="match status" value="1"/>
</dbReference>
<keyword evidence="7" id="KW-1185">Reference proteome</keyword>
<gene>
    <name evidence="6" type="ORF">GCM10023225_27610</name>
</gene>
<dbReference type="PROSITE" id="PS01081">
    <property type="entry name" value="HTH_TETR_1"/>
    <property type="match status" value="1"/>
</dbReference>
<dbReference type="InterPro" id="IPR036271">
    <property type="entry name" value="Tet_transcr_reg_TetR-rel_C_sf"/>
</dbReference>
<protein>
    <submittedName>
        <fullName evidence="6">TetR/AcrR family transcriptional regulator</fullName>
    </submittedName>
</protein>
<evidence type="ECO:0000256" key="2">
    <source>
        <dbReference type="ARBA" id="ARBA00023125"/>
    </source>
</evidence>
<evidence type="ECO:0000313" key="7">
    <source>
        <dbReference type="Proteomes" id="UP001501195"/>
    </source>
</evidence>
<organism evidence="6 7">
    <name type="scientific">Kineococcus glutinatus</name>
    <dbReference type="NCBI Taxonomy" id="1070872"/>
    <lineage>
        <taxon>Bacteria</taxon>
        <taxon>Bacillati</taxon>
        <taxon>Actinomycetota</taxon>
        <taxon>Actinomycetes</taxon>
        <taxon>Kineosporiales</taxon>
        <taxon>Kineosporiaceae</taxon>
        <taxon>Kineococcus</taxon>
    </lineage>
</organism>
<dbReference type="InterPro" id="IPR050109">
    <property type="entry name" value="HTH-type_TetR-like_transc_reg"/>
</dbReference>
<dbReference type="PANTHER" id="PTHR30055">
    <property type="entry name" value="HTH-TYPE TRANSCRIPTIONAL REGULATOR RUTR"/>
    <property type="match status" value="1"/>
</dbReference>
<evidence type="ECO:0000259" key="5">
    <source>
        <dbReference type="PROSITE" id="PS50977"/>
    </source>
</evidence>
<keyword evidence="3" id="KW-0804">Transcription</keyword>
<keyword evidence="1" id="KW-0805">Transcription regulation</keyword>
<dbReference type="InterPro" id="IPR001647">
    <property type="entry name" value="HTH_TetR"/>
</dbReference>
<dbReference type="Proteomes" id="UP001501195">
    <property type="component" value="Unassembled WGS sequence"/>
</dbReference>
<dbReference type="RefSeq" id="WP_345713224.1">
    <property type="nucleotide sequence ID" value="NZ_BAABIL010000460.1"/>
</dbReference>
<evidence type="ECO:0000313" key="6">
    <source>
        <dbReference type="EMBL" id="GAA4988410.1"/>
    </source>
</evidence>
<evidence type="ECO:0000256" key="4">
    <source>
        <dbReference type="PROSITE-ProRule" id="PRU00335"/>
    </source>
</evidence>
<dbReference type="PANTHER" id="PTHR30055:SF148">
    <property type="entry name" value="TETR-FAMILY TRANSCRIPTIONAL REGULATOR"/>
    <property type="match status" value="1"/>
</dbReference>
<keyword evidence="2 4" id="KW-0238">DNA-binding</keyword>
<dbReference type="SUPFAM" id="SSF48498">
    <property type="entry name" value="Tetracyclin repressor-like, C-terminal domain"/>
    <property type="match status" value="1"/>
</dbReference>
<evidence type="ECO:0000256" key="3">
    <source>
        <dbReference type="ARBA" id="ARBA00023163"/>
    </source>
</evidence>
<dbReference type="SUPFAM" id="SSF46689">
    <property type="entry name" value="Homeodomain-like"/>
    <property type="match status" value="1"/>
</dbReference>
<dbReference type="Gene3D" id="1.10.10.60">
    <property type="entry name" value="Homeodomain-like"/>
    <property type="match status" value="1"/>
</dbReference>
<dbReference type="InterPro" id="IPR011075">
    <property type="entry name" value="TetR_C"/>
</dbReference>
<reference evidence="7" key="1">
    <citation type="journal article" date="2019" name="Int. J. Syst. Evol. Microbiol.">
        <title>The Global Catalogue of Microorganisms (GCM) 10K type strain sequencing project: providing services to taxonomists for standard genome sequencing and annotation.</title>
        <authorList>
            <consortium name="The Broad Institute Genomics Platform"/>
            <consortium name="The Broad Institute Genome Sequencing Center for Infectious Disease"/>
            <person name="Wu L."/>
            <person name="Ma J."/>
        </authorList>
    </citation>
    <scope>NUCLEOTIDE SEQUENCE [LARGE SCALE GENOMIC DNA]</scope>
    <source>
        <strain evidence="7">JCM 18126</strain>
    </source>
</reference>
<proteinExistence type="predicted"/>
<dbReference type="InterPro" id="IPR023772">
    <property type="entry name" value="DNA-bd_HTH_TetR-type_CS"/>
</dbReference>
<dbReference type="InterPro" id="IPR009057">
    <property type="entry name" value="Homeodomain-like_sf"/>
</dbReference>
<sequence>MSSEGRRAPTGHATLQPRVSDALARATLEELAVTGYARLTVEGVARRARVGKAAVYRRWPSKQQMTMAALSQLVVPIADVPDSGSLREDVRASLRALHDWLVDPVYGAVVPDLTSAAAHDAGLAEALWREVGQPRRELASAVLARAVRRGELPGDLDVEMALDVIAGPLYWRLAVRRVPVDDSYLDDLSAWLLRALGASEV</sequence>
<dbReference type="Pfam" id="PF00440">
    <property type="entry name" value="TetR_N"/>
    <property type="match status" value="1"/>
</dbReference>
<comment type="caution">
    <text evidence="6">The sequence shown here is derived from an EMBL/GenBank/DDBJ whole genome shotgun (WGS) entry which is preliminary data.</text>
</comment>
<dbReference type="Gene3D" id="1.10.357.10">
    <property type="entry name" value="Tetracycline Repressor, domain 2"/>
    <property type="match status" value="1"/>
</dbReference>
<name>A0ABP9I4V0_9ACTN</name>
<feature type="DNA-binding region" description="H-T-H motif" evidence="4">
    <location>
        <begin position="40"/>
        <end position="59"/>
    </location>
</feature>
<accession>A0ABP9I4V0</accession>
<dbReference type="EMBL" id="BAABIL010000460">
    <property type="protein sequence ID" value="GAA4988410.1"/>
    <property type="molecule type" value="Genomic_DNA"/>
</dbReference>